<name>A0A7X6BAJ9_9SPHN</name>
<keyword evidence="3" id="KW-1185">Reference proteome</keyword>
<accession>A0A7X6BAJ9</accession>
<dbReference type="Proteomes" id="UP000535078">
    <property type="component" value="Unassembled WGS sequence"/>
</dbReference>
<evidence type="ECO:0000313" key="3">
    <source>
        <dbReference type="Proteomes" id="UP000535078"/>
    </source>
</evidence>
<feature type="region of interest" description="Disordered" evidence="1">
    <location>
        <begin position="1"/>
        <end position="41"/>
    </location>
</feature>
<protein>
    <submittedName>
        <fullName evidence="2">Uncharacterized protein</fullName>
    </submittedName>
</protein>
<reference evidence="2 3" key="1">
    <citation type="submission" date="2020-03" db="EMBL/GenBank/DDBJ databases">
        <title>Genomic Encyclopedia of Type Strains, Phase IV (KMG-IV): sequencing the most valuable type-strain genomes for metagenomic binning, comparative biology and taxonomic classification.</title>
        <authorList>
            <person name="Goeker M."/>
        </authorList>
    </citation>
    <scope>NUCLEOTIDE SEQUENCE [LARGE SCALE GENOMIC DNA]</scope>
    <source>
        <strain evidence="2 3">DSM 25229</strain>
    </source>
</reference>
<evidence type="ECO:0000256" key="1">
    <source>
        <dbReference type="SAM" id="MobiDB-lite"/>
    </source>
</evidence>
<dbReference type="EMBL" id="JAATIT010000004">
    <property type="protein sequence ID" value="NJB91216.1"/>
    <property type="molecule type" value="Genomic_DNA"/>
</dbReference>
<dbReference type="RefSeq" id="WP_280740902.1">
    <property type="nucleotide sequence ID" value="NZ_JAATIT010000004.1"/>
</dbReference>
<proteinExistence type="predicted"/>
<gene>
    <name evidence="2" type="ORF">GGR90_003418</name>
</gene>
<evidence type="ECO:0000313" key="2">
    <source>
        <dbReference type="EMBL" id="NJB91216.1"/>
    </source>
</evidence>
<sequence length="41" mass="4371">MPTARAADATEPQSVSASIKARCRSGDQPSLRRFFSTGTQS</sequence>
<dbReference type="AlphaFoldDB" id="A0A7X6BAJ9"/>
<organism evidence="2 3">
    <name type="scientific">Sphingopyxis italica</name>
    <dbReference type="NCBI Taxonomy" id="1129133"/>
    <lineage>
        <taxon>Bacteria</taxon>
        <taxon>Pseudomonadati</taxon>
        <taxon>Pseudomonadota</taxon>
        <taxon>Alphaproteobacteria</taxon>
        <taxon>Sphingomonadales</taxon>
        <taxon>Sphingomonadaceae</taxon>
        <taxon>Sphingopyxis</taxon>
    </lineage>
</organism>
<comment type="caution">
    <text evidence="2">The sequence shown here is derived from an EMBL/GenBank/DDBJ whole genome shotgun (WGS) entry which is preliminary data.</text>
</comment>